<dbReference type="GO" id="GO:0007091">
    <property type="term" value="P:metaphase/anaphase transition of mitotic cell cycle"/>
    <property type="evidence" value="ECO:0007669"/>
    <property type="project" value="TreeGrafter"/>
</dbReference>
<dbReference type="SMART" id="SM00182">
    <property type="entry name" value="CULLIN"/>
    <property type="match status" value="1"/>
</dbReference>
<dbReference type="GO" id="GO:0006511">
    <property type="term" value="P:ubiquitin-dependent protein catabolic process"/>
    <property type="evidence" value="ECO:0007669"/>
    <property type="project" value="InterPro"/>
</dbReference>
<evidence type="ECO:0000256" key="5">
    <source>
        <dbReference type="ARBA" id="ARBA00023306"/>
    </source>
</evidence>
<evidence type="ECO:0000313" key="8">
    <source>
        <dbReference type="EMBL" id="VDD94814.1"/>
    </source>
</evidence>
<keyword evidence="3" id="KW-0498">Mitosis</keyword>
<keyword evidence="5" id="KW-0131">Cell cycle</keyword>
<dbReference type="InterPro" id="IPR044554">
    <property type="entry name" value="ANAPC2"/>
</dbReference>
<evidence type="ECO:0000259" key="7">
    <source>
        <dbReference type="PROSITE" id="PS50069"/>
    </source>
</evidence>
<reference evidence="10" key="1">
    <citation type="submission" date="2017-02" db="UniProtKB">
        <authorList>
            <consortium name="WormBaseParasite"/>
        </authorList>
    </citation>
    <scope>IDENTIFICATION</scope>
</reference>
<dbReference type="WBParaSite" id="EVEC_0001022001-mRNA-1">
    <property type="protein sequence ID" value="EVEC_0001022001-mRNA-1"/>
    <property type="gene ID" value="EVEC_0001022001"/>
</dbReference>
<feature type="domain" description="Cullin family profile" evidence="7">
    <location>
        <begin position="160"/>
        <end position="391"/>
    </location>
</feature>
<dbReference type="InterPro" id="IPR036317">
    <property type="entry name" value="Cullin_homology_sf"/>
</dbReference>
<comment type="similarity">
    <text evidence="6">Belongs to the cullin family.</text>
</comment>
<dbReference type="AlphaFoldDB" id="A0A0N4VHB9"/>
<dbReference type="GO" id="GO:0005680">
    <property type="term" value="C:anaphase-promoting complex"/>
    <property type="evidence" value="ECO:0007669"/>
    <property type="project" value="TreeGrafter"/>
</dbReference>
<dbReference type="OrthoDB" id="5581181at2759"/>
<dbReference type="InterPro" id="IPR036390">
    <property type="entry name" value="WH_DNA-bd_sf"/>
</dbReference>
<keyword evidence="2" id="KW-0132">Cell division</keyword>
<keyword evidence="4" id="KW-0833">Ubl conjugation pathway</keyword>
<dbReference type="InterPro" id="IPR059120">
    <property type="entry name" value="Cullin-like_AB"/>
</dbReference>
<dbReference type="PROSITE" id="PS50069">
    <property type="entry name" value="CULLIN_2"/>
    <property type="match status" value="1"/>
</dbReference>
<dbReference type="GO" id="GO:0070979">
    <property type="term" value="P:protein K11-linked ubiquitination"/>
    <property type="evidence" value="ECO:0007669"/>
    <property type="project" value="TreeGrafter"/>
</dbReference>
<dbReference type="InterPro" id="IPR016158">
    <property type="entry name" value="Cullin_homology"/>
</dbReference>
<dbReference type="SMART" id="SM01013">
    <property type="entry name" value="APC2"/>
    <property type="match status" value="1"/>
</dbReference>
<dbReference type="Gene3D" id="1.20.1310.10">
    <property type="entry name" value="Cullin Repeats"/>
    <property type="match status" value="1"/>
</dbReference>
<dbReference type="GO" id="GO:0051301">
    <property type="term" value="P:cell division"/>
    <property type="evidence" value="ECO:0007669"/>
    <property type="project" value="UniProtKB-KW"/>
</dbReference>
<evidence type="ECO:0000256" key="2">
    <source>
        <dbReference type="ARBA" id="ARBA00022618"/>
    </source>
</evidence>
<dbReference type="Gene3D" id="1.10.10.10">
    <property type="entry name" value="Winged helix-like DNA-binding domain superfamily/Winged helix DNA-binding domain"/>
    <property type="match status" value="1"/>
</dbReference>
<evidence type="ECO:0000256" key="1">
    <source>
        <dbReference type="ARBA" id="ARBA00016068"/>
    </source>
</evidence>
<dbReference type="PANTHER" id="PTHR45957">
    <property type="entry name" value="ANAPHASE-PROMOTING COMPLEX SUBUNIT 2"/>
    <property type="match status" value="1"/>
</dbReference>
<dbReference type="Pfam" id="PF08672">
    <property type="entry name" value="ANAPC2"/>
    <property type="match status" value="1"/>
</dbReference>
<dbReference type="InterPro" id="IPR036388">
    <property type="entry name" value="WH-like_DNA-bd_sf"/>
</dbReference>
<dbReference type="Pfam" id="PF26557">
    <property type="entry name" value="Cullin_AB"/>
    <property type="match status" value="1"/>
</dbReference>
<dbReference type="STRING" id="51028.A0A0N4VHB9"/>
<dbReference type="GO" id="GO:0031625">
    <property type="term" value="F:ubiquitin protein ligase binding"/>
    <property type="evidence" value="ECO:0007669"/>
    <property type="project" value="InterPro"/>
</dbReference>
<evidence type="ECO:0000256" key="3">
    <source>
        <dbReference type="ARBA" id="ARBA00022776"/>
    </source>
</evidence>
<gene>
    <name evidence="8" type="ORF">EVEC_LOCUS9565</name>
</gene>
<evidence type="ECO:0000256" key="6">
    <source>
        <dbReference type="PROSITE-ProRule" id="PRU00330"/>
    </source>
</evidence>
<organism evidence="10">
    <name type="scientific">Enterobius vermicularis</name>
    <name type="common">Human pinworm</name>
    <dbReference type="NCBI Taxonomy" id="51028"/>
    <lineage>
        <taxon>Eukaryota</taxon>
        <taxon>Metazoa</taxon>
        <taxon>Ecdysozoa</taxon>
        <taxon>Nematoda</taxon>
        <taxon>Chromadorea</taxon>
        <taxon>Rhabditida</taxon>
        <taxon>Spirurina</taxon>
        <taxon>Oxyuridomorpha</taxon>
        <taxon>Oxyuroidea</taxon>
        <taxon>Oxyuridae</taxon>
        <taxon>Enterobius</taxon>
    </lineage>
</organism>
<sequence>MVLLKQSASQIQLSKQMEVMHSYLVKYMKRKVVDCLTRRIYELVIIEYPNSGDLIDDFRHCMQFNGNYGRSKIVDHLSDEIERRLLHVAVTTEVLEGYAKAVECLRRLDPTCVIMQRICSLIRNYVKQRPDTVRCIITYITGEKRDELGEQLIKKKATIIDEEELEGINDDLIVENWREWVADPQDAVVGKSRRFRQNADVFNMLVSVYGSKELFVKEYRQILAERLIKSWNREPQSEMRYIDLLKLRFSEGELQQCEVMLKDIRDSEKIDEFIYPYSVTDPFPISARIISSYFWPTLESESFVLPKTMMDGLHVYASGFETTKASRTLKWMTGVGCIQMDVELDGTSISVNVSPAHAAVLAAFLEKEKWALEELASHIGMEKRNVKKRLEWCDLGTWFLGSGQLKTDRLNTEFDAEEESSEEEGEEDTGAIDALEQYWNYTKGFMANREPMKAEKLQSMYRMFASPGRQGPSLETVVAFLQRKVRLNLLSYSNGFYKVIKDRSASL</sequence>
<evidence type="ECO:0000256" key="4">
    <source>
        <dbReference type="ARBA" id="ARBA00022786"/>
    </source>
</evidence>
<dbReference type="InterPro" id="IPR014786">
    <property type="entry name" value="ANAPC2_C"/>
</dbReference>
<dbReference type="Gene3D" id="3.30.230.130">
    <property type="entry name" value="Cullin, Chain C, Domain 2"/>
    <property type="match status" value="1"/>
</dbReference>
<evidence type="ECO:0000313" key="10">
    <source>
        <dbReference type="WBParaSite" id="EVEC_0001022001-mRNA-1"/>
    </source>
</evidence>
<dbReference type="PANTHER" id="PTHR45957:SF1">
    <property type="entry name" value="ANAPHASE-PROMOTING COMPLEX SUBUNIT 2"/>
    <property type="match status" value="1"/>
</dbReference>
<dbReference type="Proteomes" id="UP000274131">
    <property type="component" value="Unassembled WGS sequence"/>
</dbReference>
<dbReference type="Pfam" id="PF25773">
    <property type="entry name" value="TPR_ANAPC2"/>
    <property type="match status" value="1"/>
</dbReference>
<accession>A0A0N4VHB9</accession>
<proteinExistence type="inferred from homology"/>
<dbReference type="InterPro" id="IPR057975">
    <property type="entry name" value="TPR_ANAPC2"/>
</dbReference>
<dbReference type="SUPFAM" id="SSF46785">
    <property type="entry name" value="Winged helix' DNA-binding domain"/>
    <property type="match status" value="1"/>
</dbReference>
<evidence type="ECO:0000313" key="9">
    <source>
        <dbReference type="Proteomes" id="UP000274131"/>
    </source>
</evidence>
<dbReference type="SUPFAM" id="SSF75632">
    <property type="entry name" value="Cullin homology domain"/>
    <property type="match status" value="1"/>
</dbReference>
<name>A0A0N4VHB9_ENTVE</name>
<keyword evidence="9" id="KW-1185">Reference proteome</keyword>
<protein>
    <recommendedName>
        <fullName evidence="1">Anaphase-promoting complex subunit 2</fullName>
    </recommendedName>
</protein>
<reference evidence="8 9" key="2">
    <citation type="submission" date="2018-10" db="EMBL/GenBank/DDBJ databases">
        <authorList>
            <consortium name="Pathogen Informatics"/>
        </authorList>
    </citation>
    <scope>NUCLEOTIDE SEQUENCE [LARGE SCALE GENOMIC DNA]</scope>
</reference>
<dbReference type="EMBL" id="UXUI01010143">
    <property type="protein sequence ID" value="VDD94814.1"/>
    <property type="molecule type" value="Genomic_DNA"/>
</dbReference>